<dbReference type="InterPro" id="IPR008947">
    <property type="entry name" value="PLipase_C/P1_nuclease_dom_sf"/>
</dbReference>
<comment type="caution">
    <text evidence="2">The sequence shown here is derived from an EMBL/GenBank/DDBJ whole genome shotgun (WGS) entry which is preliminary data.</text>
</comment>
<proteinExistence type="predicted"/>
<dbReference type="AlphaFoldDB" id="A0A4Q0RWA3"/>
<keyword evidence="3" id="KW-1185">Reference proteome</keyword>
<name>A0A4Q0RWA3_9BRAD</name>
<dbReference type="Gene3D" id="1.10.575.10">
    <property type="entry name" value="P1 Nuclease"/>
    <property type="match status" value="1"/>
</dbReference>
<evidence type="ECO:0008006" key="4">
    <source>
        <dbReference type="Google" id="ProtNLM"/>
    </source>
</evidence>
<dbReference type="InterPro" id="IPR009003">
    <property type="entry name" value="Peptidase_S1_PA"/>
</dbReference>
<evidence type="ECO:0000256" key="1">
    <source>
        <dbReference type="SAM" id="MobiDB-lite"/>
    </source>
</evidence>
<dbReference type="EMBL" id="LBJQ01000089">
    <property type="protein sequence ID" value="RXH24053.1"/>
    <property type="molecule type" value="Genomic_DNA"/>
</dbReference>
<accession>A0A4Q0RWA3</accession>
<dbReference type="Proteomes" id="UP000289546">
    <property type="component" value="Unassembled WGS sequence"/>
</dbReference>
<reference evidence="2 3" key="1">
    <citation type="submission" date="2015-04" db="EMBL/GenBank/DDBJ databases">
        <title>Comparative genomics of rhizobia nodulating Arachis hypogaea in China.</title>
        <authorList>
            <person name="Li Y."/>
        </authorList>
    </citation>
    <scope>NUCLEOTIDE SEQUENCE [LARGE SCALE GENOMIC DNA]</scope>
    <source>
        <strain evidence="2 3">CCBAU 51757</strain>
    </source>
</reference>
<protein>
    <recommendedName>
        <fullName evidence="4">S1/P1 Nuclease</fullName>
    </recommendedName>
</protein>
<evidence type="ECO:0000313" key="3">
    <source>
        <dbReference type="Proteomes" id="UP000289546"/>
    </source>
</evidence>
<organism evidence="2 3">
    <name type="scientific">Bradyrhizobium nanningense</name>
    <dbReference type="NCBI Taxonomy" id="1325118"/>
    <lineage>
        <taxon>Bacteria</taxon>
        <taxon>Pseudomonadati</taxon>
        <taxon>Pseudomonadota</taxon>
        <taxon>Alphaproteobacteria</taxon>
        <taxon>Hyphomicrobiales</taxon>
        <taxon>Nitrobacteraceae</taxon>
        <taxon>Bradyrhizobium</taxon>
    </lineage>
</organism>
<feature type="region of interest" description="Disordered" evidence="1">
    <location>
        <begin position="316"/>
        <end position="371"/>
    </location>
</feature>
<dbReference type="GO" id="GO:0016788">
    <property type="term" value="F:hydrolase activity, acting on ester bonds"/>
    <property type="evidence" value="ECO:0007669"/>
    <property type="project" value="InterPro"/>
</dbReference>
<evidence type="ECO:0000313" key="2">
    <source>
        <dbReference type="EMBL" id="RXH24053.1"/>
    </source>
</evidence>
<gene>
    <name evidence="2" type="ORF">XH99_28580</name>
</gene>
<dbReference type="SUPFAM" id="SSF50494">
    <property type="entry name" value="Trypsin-like serine proteases"/>
    <property type="match status" value="1"/>
</dbReference>
<feature type="compositionally biased region" description="Basic and acidic residues" evidence="1">
    <location>
        <begin position="319"/>
        <end position="337"/>
    </location>
</feature>
<dbReference type="SUPFAM" id="SSF48537">
    <property type="entry name" value="Phospholipase C/P1 nuclease"/>
    <property type="match status" value="1"/>
</dbReference>
<sequence length="792" mass="87399">MPMQTRRPAGTKSIFPPRRDYTSLSIKDLLDAREAYHVYLSQLDNVIATAIGRYCIHQDDWYAHNPPDRPRPKDVHRITGPRTLANSVIRPWSWPAVLVFVRQWEQPHKLASDLVPSTLYLPDGRVVPTCVIAAPPDEELPAPSEGPFHASHLLGGGYACLREHQGEQSLGTFACLTRKGGSYYALTNRHVAGGDGESVRAYIRGAYEPIGITSNIAVDRQPMASMFPLWGQQSALLTLDAGLVKIDNINDWTSQAFGIGEIGELFDATEHSITLDMIGCPVRAFGGVSGVIEGEVRALFFRYEVVGGQEHVTDMLIGPRREDDKAQKKDPRIEHPLTRPGDSGTLWFYDPPATPRPSDGNEDLGTAPDVPEEGAHARRLRPLAMQWGGQRVRTADGKKSAYALGSFLSSICRSLDTEVVRNWSLGHDEYWGKVGHFSIGWKACDKVSGDLKELMRLNQARIGFPDDTIAQGKAFKVGREGFVPLADVPDYVWVHSWRTYENIQHFADIDIEDVNGGPSMLERCAKNSDEIAASVWKAYFDGFANAGVGPEVGVLPFRVWQIWDAMVAYLKAKDVLRFVAAAGVMAHYVGDASQPLHCSYLHHGVPPMRKVNGREYPVPRDDPEFQAFKETAPAKIHGIYEENMLEVDTATALAGIDDALKGRRPLNVGKTGHDAATAVIKLMSDAQDRLEPMDIINADDPSQGPTKRAAALWNNKKIREATIVSLADSVQVLAALWTSAWVQGGSAAGIAKNKIREYTEEELQPVYRNDRTFVPSLSLDQMAKSGKFEPPP</sequence>